<dbReference type="Proteomes" id="UP001224682">
    <property type="component" value="Unassembled WGS sequence"/>
</dbReference>
<comment type="similarity">
    <text evidence="2 4">Belongs to the class-III pyridoxal-phosphate-dependent aminotransferase family.</text>
</comment>
<dbReference type="GO" id="GO:0008483">
    <property type="term" value="F:transaminase activity"/>
    <property type="evidence" value="ECO:0007669"/>
    <property type="project" value="UniProtKB-KW"/>
</dbReference>
<name>A0ABU0BBU2_9HYPH</name>
<dbReference type="Pfam" id="PF00202">
    <property type="entry name" value="Aminotran_3"/>
    <property type="match status" value="1"/>
</dbReference>
<keyword evidence="6" id="KW-1185">Reference proteome</keyword>
<dbReference type="InterPro" id="IPR015422">
    <property type="entry name" value="PyrdxlP-dep_Trfase_small"/>
</dbReference>
<dbReference type="SUPFAM" id="SSF53383">
    <property type="entry name" value="PLP-dependent transferases"/>
    <property type="match status" value="1"/>
</dbReference>
<evidence type="ECO:0000256" key="2">
    <source>
        <dbReference type="ARBA" id="ARBA00008954"/>
    </source>
</evidence>
<evidence type="ECO:0000256" key="1">
    <source>
        <dbReference type="ARBA" id="ARBA00001933"/>
    </source>
</evidence>
<dbReference type="PANTHER" id="PTHR43094">
    <property type="entry name" value="AMINOTRANSFERASE"/>
    <property type="match status" value="1"/>
</dbReference>
<dbReference type="CDD" id="cd00610">
    <property type="entry name" value="OAT_like"/>
    <property type="match status" value="1"/>
</dbReference>
<accession>A0ABU0BBU2</accession>
<dbReference type="InterPro" id="IPR005814">
    <property type="entry name" value="Aminotrans_3"/>
</dbReference>
<gene>
    <name evidence="5" type="ORF">J2S75_001811</name>
</gene>
<evidence type="ECO:0000313" key="6">
    <source>
        <dbReference type="Proteomes" id="UP001224682"/>
    </source>
</evidence>
<dbReference type="EMBL" id="JAUSUI010000003">
    <property type="protein sequence ID" value="MDQ0302783.1"/>
    <property type="molecule type" value="Genomic_DNA"/>
</dbReference>
<dbReference type="InterPro" id="IPR015421">
    <property type="entry name" value="PyrdxlP-dep_Trfase_major"/>
</dbReference>
<keyword evidence="3 4" id="KW-0663">Pyridoxal phosphate</keyword>
<keyword evidence="5" id="KW-0032">Aminotransferase</keyword>
<dbReference type="InterPro" id="IPR015424">
    <property type="entry name" value="PyrdxlP-dep_Trfase"/>
</dbReference>
<dbReference type="Gene3D" id="3.40.640.10">
    <property type="entry name" value="Type I PLP-dependent aspartate aminotransferase-like (Major domain)"/>
    <property type="match status" value="1"/>
</dbReference>
<comment type="caution">
    <text evidence="5">The sequence shown here is derived from an EMBL/GenBank/DDBJ whole genome shotgun (WGS) entry which is preliminary data.</text>
</comment>
<dbReference type="GO" id="GO:0016301">
    <property type="term" value="F:kinase activity"/>
    <property type="evidence" value="ECO:0007669"/>
    <property type="project" value="UniProtKB-KW"/>
</dbReference>
<dbReference type="PANTHER" id="PTHR43094:SF1">
    <property type="entry name" value="AMINOTRANSFERASE CLASS-III"/>
    <property type="match status" value="1"/>
</dbReference>
<keyword evidence="5" id="KW-0418">Kinase</keyword>
<sequence length="451" mass="48793">MTADRPASHLFYQSRLRRPMLAHGEGVYLWDSAGKRYLDGSSGAMVSNIGHSNPAVLDSMRRQMELSTFGYRLHFENEPAERLATRIAERMPEGLDRVFFVSGGSEAVESALKLARQYAVARGQAERWKVISRFPSYHGSTLGALAVTGMSLMSAPFAPMLREMPKIPAPTCYLDRDGRTLEERGLRYAHMLRDEILRQGPETCLAFIMEPVGGASTGALVAPDGYYATIRAICDEFGLLLICDEVMSGAGRTGRYLASEHWGLRPDIVALSKGFGAGYAPLGAMVADNIIAETVIDHGGFVHGHTYAGNPLACAAGLAVVDEIDRLDLIAAAARQGALLKGRLEGLMTRFPFIGDVRGKGLLLAFELVADRATMAPLPVELNAHLRLVDIAYEAGLIIYSRRTRGGRIGDHFMVCPPLIVTDEQIDEIMEKLGGALEAFATEAGLPVGGA</sequence>
<comment type="cofactor">
    <cofactor evidence="1">
        <name>pyridoxal 5'-phosphate</name>
        <dbReference type="ChEBI" id="CHEBI:597326"/>
    </cofactor>
</comment>
<reference evidence="5 6" key="1">
    <citation type="submission" date="2023-07" db="EMBL/GenBank/DDBJ databases">
        <title>Genomic Encyclopedia of Type Strains, Phase IV (KMG-IV): sequencing the most valuable type-strain genomes for metagenomic binning, comparative biology and taxonomic classification.</title>
        <authorList>
            <person name="Goeker M."/>
        </authorList>
    </citation>
    <scope>NUCLEOTIDE SEQUENCE [LARGE SCALE GENOMIC DNA]</scope>
    <source>
        <strain evidence="5 6">DSM 2457</strain>
    </source>
</reference>
<dbReference type="InterPro" id="IPR049704">
    <property type="entry name" value="Aminotrans_3_PPA_site"/>
</dbReference>
<proteinExistence type="inferred from homology"/>
<dbReference type="Gene3D" id="3.90.1150.10">
    <property type="entry name" value="Aspartate Aminotransferase, domain 1"/>
    <property type="match status" value="1"/>
</dbReference>
<evidence type="ECO:0000256" key="3">
    <source>
        <dbReference type="ARBA" id="ARBA00022898"/>
    </source>
</evidence>
<evidence type="ECO:0000313" key="5">
    <source>
        <dbReference type="EMBL" id="MDQ0302783.1"/>
    </source>
</evidence>
<dbReference type="PROSITE" id="PS00600">
    <property type="entry name" value="AA_TRANSFER_CLASS_3"/>
    <property type="match status" value="1"/>
</dbReference>
<dbReference type="RefSeq" id="WP_307019493.1">
    <property type="nucleotide sequence ID" value="NZ_JAUSUI010000003.1"/>
</dbReference>
<protein>
    <submittedName>
        <fullName evidence="5">Adenosylmethionine-8-amino-7-oxononanoate aminotransferase</fullName>
    </submittedName>
</protein>
<keyword evidence="5" id="KW-0808">Transferase</keyword>
<evidence type="ECO:0000256" key="4">
    <source>
        <dbReference type="RuleBase" id="RU003560"/>
    </source>
</evidence>
<organism evidence="5 6">
    <name type="scientific">Ancylobacter polymorphus</name>
    <dbReference type="NCBI Taxonomy" id="223390"/>
    <lineage>
        <taxon>Bacteria</taxon>
        <taxon>Pseudomonadati</taxon>
        <taxon>Pseudomonadota</taxon>
        <taxon>Alphaproteobacteria</taxon>
        <taxon>Hyphomicrobiales</taxon>
        <taxon>Xanthobacteraceae</taxon>
        <taxon>Ancylobacter</taxon>
    </lineage>
</organism>